<dbReference type="Pfam" id="PF00873">
    <property type="entry name" value="ACR_tran"/>
    <property type="match status" value="1"/>
</dbReference>
<feature type="transmembrane region" description="Helical" evidence="2">
    <location>
        <begin position="435"/>
        <end position="455"/>
    </location>
</feature>
<dbReference type="PANTHER" id="PTHR32063">
    <property type="match status" value="1"/>
</dbReference>
<dbReference type="EMBL" id="FTMS01000010">
    <property type="protein sequence ID" value="SIQ54717.1"/>
    <property type="molecule type" value="Genomic_DNA"/>
</dbReference>
<feature type="transmembrane region" description="Helical" evidence="2">
    <location>
        <begin position="390"/>
        <end position="414"/>
    </location>
</feature>
<feature type="transmembrane region" description="Helical" evidence="2">
    <location>
        <begin position="899"/>
        <end position="917"/>
    </location>
</feature>
<dbReference type="GO" id="GO:0005886">
    <property type="term" value="C:plasma membrane"/>
    <property type="evidence" value="ECO:0007669"/>
    <property type="project" value="TreeGrafter"/>
</dbReference>
<proteinExistence type="predicted"/>
<dbReference type="SUPFAM" id="SSF82693">
    <property type="entry name" value="Multidrug efflux transporter AcrB pore domain, PN1, PN2, PC1 and PC2 subdomains"/>
    <property type="match status" value="2"/>
</dbReference>
<gene>
    <name evidence="3" type="ORF">SAMN05920897_110118</name>
</gene>
<dbReference type="PRINTS" id="PR00702">
    <property type="entry name" value="ACRIFLAVINRP"/>
</dbReference>
<dbReference type="AlphaFoldDB" id="A0A1N6TN87"/>
<keyword evidence="2" id="KW-0812">Transmembrane</keyword>
<dbReference type="Gene3D" id="3.30.70.1320">
    <property type="entry name" value="Multidrug efflux transporter AcrB pore domain like"/>
    <property type="match status" value="1"/>
</dbReference>
<feature type="transmembrane region" description="Helical" evidence="2">
    <location>
        <begin position="338"/>
        <end position="357"/>
    </location>
</feature>
<keyword evidence="2" id="KW-0472">Membrane</keyword>
<dbReference type="Gene3D" id="3.30.70.1440">
    <property type="entry name" value="Multidrug efflux transporter AcrB pore domain"/>
    <property type="match status" value="1"/>
</dbReference>
<sequence>MTLPERSVEHPVTVIVLAALLVGIAATMVPRLAVNLYPDVSPPVISVSTSFPGAGPEDVEQNVTVPLETALAAVTGLDSINSTSSTGSSRITLFFGYDQDLDEAMNEVTSILSTAGNRLPDDAGSPVARRFNLANIPVMQLVLRGDFSLEELRRAAEDRVKPAVESVPGVAAADVSGGGSLEVRVELMKNRLAAYGLTPRAVASALDQQNVLVSGGTLVDNAREFQLRTAEELSSLEEVRRVVVTTLGGGEVGRARLVRVEDVAEVRLASSDETTRVFVNGEPGVFLRVQNSSDSNAVRVSDSVRERVASLEGDLPPGMSLEVLSDNTALIRATLNQVYASAFQGALLAMAVLFIFLRNVRGTLIIGLSLPLSVLITLMAMAVFGLTLNLLTLTGLIMGLGMVVDGSIVILENIHNYRERGTKAVVAAVLGSQEMYRAIVASTATTLGVFVPVLLFRNDLGFMGYFFTDLVFTVAISLVVSLVVAVSVVPALAGALLPLNTRVQKPLRLAPLRAADLLVEGFFCRLERGYGRALRYGLDHRFLVLLLVTLVTIFSFRQFGDVGINLFVRSRTDDTVFFSLQMPLGTPLEETEGILRGLGEELERRVQGWNNIVITAGSGRRWGGSSASHLGSIQITLPPPAEQIDTPESITRLVMPLVADIPGVNLTAQAGRRAGTSAAVSVEIRAESADLAVETALEARRIILEHLPQVEDLELSLEQGGPELAFRIDRERAAALGVSVPALAQEIRSAYGGNRATTMKDEGTLRDVVIILQESDREDRQSLDSLYVSGAGGALIPLSSLATIIQGRAPTSIERQDRRRVVTVTGDLPAGVAATDFQPLLQETLDRHLIPPGEVQIFYGGEAQDIDEFSRTFGFIILTAVLLVFGIMASQFESFLDPLVIFFSIPLLFVGVIWIYRITGQPFSLFAAVGVVALVGIVVNNGIVLVDYTNTLRARGLPVREATLAAGQNRLRPILMTSLTTILGMVPLAFFPGEGSETIQPIGQTIVGGLSVASVMTLFVTPLIYSLLNGWRDWKPRGPLIGKYPADLHPEEHQEDSREDYPDDDPVWRNAQ</sequence>
<name>A0A1N6TN87_9SPIO</name>
<feature type="transmembrane region" description="Helical" evidence="2">
    <location>
        <begin position="873"/>
        <end position="892"/>
    </location>
</feature>
<feature type="compositionally biased region" description="Basic and acidic residues" evidence="1">
    <location>
        <begin position="1046"/>
        <end position="1060"/>
    </location>
</feature>
<feature type="transmembrane region" description="Helical" evidence="2">
    <location>
        <begin position="542"/>
        <end position="560"/>
    </location>
</feature>
<dbReference type="SUPFAM" id="SSF82866">
    <property type="entry name" value="Multidrug efflux transporter AcrB transmembrane domain"/>
    <property type="match status" value="2"/>
</dbReference>
<evidence type="ECO:0000256" key="2">
    <source>
        <dbReference type="SAM" id="Phobius"/>
    </source>
</evidence>
<accession>A0A1N6TN87</accession>
<feature type="transmembrane region" description="Helical" evidence="2">
    <location>
        <begin position="974"/>
        <end position="993"/>
    </location>
</feature>
<dbReference type="Gene3D" id="1.20.1640.10">
    <property type="entry name" value="Multidrug efflux transporter AcrB transmembrane domain"/>
    <property type="match status" value="2"/>
</dbReference>
<feature type="transmembrane region" description="Helical" evidence="2">
    <location>
        <begin position="923"/>
        <end position="946"/>
    </location>
</feature>
<organism evidence="3 4">
    <name type="scientific">Alkalispirochaeta americana</name>
    <dbReference type="NCBI Taxonomy" id="159291"/>
    <lineage>
        <taxon>Bacteria</taxon>
        <taxon>Pseudomonadati</taxon>
        <taxon>Spirochaetota</taxon>
        <taxon>Spirochaetia</taxon>
        <taxon>Spirochaetales</taxon>
        <taxon>Spirochaetaceae</taxon>
        <taxon>Alkalispirochaeta</taxon>
    </lineage>
</organism>
<dbReference type="InterPro" id="IPR001036">
    <property type="entry name" value="Acrflvin-R"/>
</dbReference>
<feature type="transmembrane region" description="Helical" evidence="2">
    <location>
        <begin position="1005"/>
        <end position="1028"/>
    </location>
</feature>
<evidence type="ECO:0000256" key="1">
    <source>
        <dbReference type="SAM" id="MobiDB-lite"/>
    </source>
</evidence>
<dbReference type="OrthoDB" id="366306at2"/>
<dbReference type="InterPro" id="IPR027463">
    <property type="entry name" value="AcrB_DN_DC_subdom"/>
</dbReference>
<keyword evidence="4" id="KW-1185">Reference proteome</keyword>
<protein>
    <submittedName>
        <fullName evidence="3">Multidrug efflux pump subunit AcrB</fullName>
    </submittedName>
</protein>
<evidence type="ECO:0000313" key="4">
    <source>
        <dbReference type="Proteomes" id="UP000186400"/>
    </source>
</evidence>
<dbReference type="Gene3D" id="3.30.2090.10">
    <property type="entry name" value="Multidrug efflux transporter AcrB TolC docking domain, DN and DC subdomains"/>
    <property type="match status" value="2"/>
</dbReference>
<reference evidence="3 4" key="1">
    <citation type="submission" date="2017-01" db="EMBL/GenBank/DDBJ databases">
        <authorList>
            <person name="Mah S.A."/>
            <person name="Swanson W.J."/>
            <person name="Moy G.W."/>
            <person name="Vacquier V.D."/>
        </authorList>
    </citation>
    <scope>NUCLEOTIDE SEQUENCE [LARGE SCALE GENOMIC DNA]</scope>
    <source>
        <strain evidence="3 4">ASpG1</strain>
    </source>
</reference>
<keyword evidence="2" id="KW-1133">Transmembrane helix</keyword>
<dbReference type="PANTHER" id="PTHR32063:SF0">
    <property type="entry name" value="SWARMING MOTILITY PROTEIN SWRC"/>
    <property type="match status" value="1"/>
</dbReference>
<dbReference type="SUPFAM" id="SSF82714">
    <property type="entry name" value="Multidrug efflux transporter AcrB TolC docking domain, DN and DC subdomains"/>
    <property type="match status" value="2"/>
</dbReference>
<feature type="transmembrane region" description="Helical" evidence="2">
    <location>
        <begin position="364"/>
        <end position="384"/>
    </location>
</feature>
<feature type="region of interest" description="Disordered" evidence="1">
    <location>
        <begin position="1045"/>
        <end position="1072"/>
    </location>
</feature>
<feature type="transmembrane region" description="Helical" evidence="2">
    <location>
        <begin position="12"/>
        <end position="33"/>
    </location>
</feature>
<dbReference type="RefSeq" id="WP_076488951.1">
    <property type="nucleotide sequence ID" value="NZ_FTMS01000010.1"/>
</dbReference>
<dbReference type="STRING" id="159291.SAMN05920897_110118"/>
<dbReference type="Proteomes" id="UP000186400">
    <property type="component" value="Unassembled WGS sequence"/>
</dbReference>
<feature type="transmembrane region" description="Helical" evidence="2">
    <location>
        <begin position="475"/>
        <end position="499"/>
    </location>
</feature>
<dbReference type="Gene3D" id="3.30.70.1430">
    <property type="entry name" value="Multidrug efflux transporter AcrB pore domain"/>
    <property type="match status" value="2"/>
</dbReference>
<evidence type="ECO:0000313" key="3">
    <source>
        <dbReference type="EMBL" id="SIQ54717.1"/>
    </source>
</evidence>
<dbReference type="GO" id="GO:0042910">
    <property type="term" value="F:xenobiotic transmembrane transporter activity"/>
    <property type="evidence" value="ECO:0007669"/>
    <property type="project" value="TreeGrafter"/>
</dbReference>